<evidence type="ECO:0000259" key="6">
    <source>
        <dbReference type="PROSITE" id="PS50966"/>
    </source>
</evidence>
<dbReference type="SMART" id="SM00575">
    <property type="entry name" value="ZnF_PMZ"/>
    <property type="match status" value="1"/>
</dbReference>
<evidence type="ECO:0000256" key="2">
    <source>
        <dbReference type="ARBA" id="ARBA00022771"/>
    </source>
</evidence>
<feature type="region of interest" description="Disordered" evidence="5">
    <location>
        <begin position="257"/>
        <end position="364"/>
    </location>
</feature>
<keyword evidence="3" id="KW-0862">Zinc</keyword>
<feature type="compositionally biased region" description="Acidic residues" evidence="5">
    <location>
        <begin position="221"/>
        <end position="236"/>
    </location>
</feature>
<dbReference type="Proteomes" id="UP001652660">
    <property type="component" value="Chromosome 1c"/>
</dbReference>
<dbReference type="GeneID" id="113723885"/>
<keyword evidence="1" id="KW-0479">Metal-binding</keyword>
<dbReference type="Pfam" id="PF04434">
    <property type="entry name" value="SWIM"/>
    <property type="match status" value="1"/>
</dbReference>
<dbReference type="InterPro" id="IPR006564">
    <property type="entry name" value="Znf_PMZ"/>
</dbReference>
<keyword evidence="7" id="KW-1185">Reference proteome</keyword>
<dbReference type="PROSITE" id="PS50966">
    <property type="entry name" value="ZF_SWIM"/>
    <property type="match status" value="1"/>
</dbReference>
<organism evidence="7 8">
    <name type="scientific">Coffea arabica</name>
    <name type="common">Arabian coffee</name>
    <dbReference type="NCBI Taxonomy" id="13443"/>
    <lineage>
        <taxon>Eukaryota</taxon>
        <taxon>Viridiplantae</taxon>
        <taxon>Streptophyta</taxon>
        <taxon>Embryophyta</taxon>
        <taxon>Tracheophyta</taxon>
        <taxon>Spermatophyta</taxon>
        <taxon>Magnoliopsida</taxon>
        <taxon>eudicotyledons</taxon>
        <taxon>Gunneridae</taxon>
        <taxon>Pentapetalae</taxon>
        <taxon>asterids</taxon>
        <taxon>lamiids</taxon>
        <taxon>Gentianales</taxon>
        <taxon>Rubiaceae</taxon>
        <taxon>Ixoroideae</taxon>
        <taxon>Gardenieae complex</taxon>
        <taxon>Bertiereae - Coffeeae clade</taxon>
        <taxon>Coffeeae</taxon>
        <taxon>Coffea</taxon>
    </lineage>
</organism>
<feature type="region of interest" description="Disordered" evidence="5">
    <location>
        <begin position="202"/>
        <end position="238"/>
    </location>
</feature>
<dbReference type="PANTHER" id="PTHR31973">
    <property type="entry name" value="POLYPROTEIN, PUTATIVE-RELATED"/>
    <property type="match status" value="1"/>
</dbReference>
<feature type="compositionally biased region" description="Basic and acidic residues" evidence="5">
    <location>
        <begin position="1016"/>
        <end position="1028"/>
    </location>
</feature>
<reference evidence="7" key="1">
    <citation type="journal article" date="2025" name="Foods">
        <title>Unveiling the Microbial Signatures of Arabica Coffee Cherries: Insights into Ripeness Specific Diversity, Functional Traits, and Implications for Quality and Safety.</title>
        <authorList>
            <consortium name="RefSeq"/>
            <person name="Tenea G.N."/>
            <person name="Cifuentes V."/>
            <person name="Reyes P."/>
            <person name="Cevallos-Vallejos M."/>
        </authorList>
    </citation>
    <scope>NUCLEOTIDE SEQUENCE [LARGE SCALE GENOMIC DNA]</scope>
</reference>
<feature type="compositionally biased region" description="Polar residues" evidence="5">
    <location>
        <begin position="342"/>
        <end position="358"/>
    </location>
</feature>
<evidence type="ECO:0000313" key="7">
    <source>
        <dbReference type="Proteomes" id="UP001652660"/>
    </source>
</evidence>
<feature type="compositionally biased region" description="Polar residues" evidence="5">
    <location>
        <begin position="257"/>
        <end position="268"/>
    </location>
</feature>
<dbReference type="Pfam" id="PF26130">
    <property type="entry name" value="PB1-like"/>
    <property type="match status" value="1"/>
</dbReference>
<protein>
    <recommendedName>
        <fullName evidence="6">SWIM-type domain-containing protein</fullName>
    </recommendedName>
</protein>
<dbReference type="InterPro" id="IPR018289">
    <property type="entry name" value="MULE_transposase_dom"/>
</dbReference>
<dbReference type="RefSeq" id="XP_071902379.1">
    <property type="nucleotide sequence ID" value="XM_072046278.1"/>
</dbReference>
<evidence type="ECO:0000256" key="5">
    <source>
        <dbReference type="SAM" id="MobiDB-lite"/>
    </source>
</evidence>
<sequence length="1156" mass="131471">MVISMKWVKRSRDEYADPYTMYEHGCSLFTVKMRHGGRIEGDKYKSYVGGEVDYFDLCDGDRMSMHEINDMVKECGYNKDVILYYYLDPRSDINNGLKELQTDEHIRQFCSWVEQFKLMEVICDHVPDDEVLKIQTKTIVEPPDVHKSIVIVEEIDDGEERQTMNACNSKSVKKKGRFRTRSFAALEWKDSTIQKKAVHEAIDQGDAPTITAGLHSTSGDGENEGEGDECDDGDGTCDEREFEQYTDYYRDDEMYETQSMQQPPTQCGQPHETHAESSERQLENEIDIGEGDSERQPSEQPSQAGTQASKITNLRRSSRLSSKWKGDVTAAETTRESEDRGPQTTQQTRATNASNENPLLNDGMEMELNSNNGSSDEEIQEVNMNYTNFDMEKFMKNPEFEVGMKFGSKGLFREAIRNYSILIGRPVFMYTNDKSRLRAKCVAPCPWFVYASKVPALNNSDFVLKTLNDVHNHCSHAWKNKHMSTSWLANRYEDQIKSNMYMPAKQIRQAVDEQYKCEISRSMAYKARTKARKNIKGSVAEQYAFVWEYAAELQRTHPNTTIDIQYNPRNDPDERPTFTRFYCCLGPLKKGFNEGCRPIIALDGCHTKGAYPGQLLTAIGTDPNNGWWPIAWAVVEKEAREQWHWFLSLLIKDLQIATASSHYTFISDQQKGLDSALLELLPYCEHRFCVQHMYRNFKKKHPGQILKDRLWSIATATTVELYEAELDDLKEYDQLAYAWVKRAPPPQHWCKAFFPHHVKSDMLVNNLCETFNAKILEYRDLPIIGMMEGIREYLMGRIGDRAAWMKKCPGAVGPTIKELIEERAKQSRKWKTVANGDGGYQVKGPKGEQYAVYVQERTCTCNLWQVSGLPCCHSIAALHRMNEDPCMYTDGCYSRELFLKIYENVLYPSSGKALWPTSTNPVLGPPIPCVQTGRPRKARRKDVTENRSHSGSQKATVHKMKKHVVMHCRNCGLAGHNQAICKAQDGAETEHLRQQNATGQPNKFVAPGCSEEDVVPKSREESVMHESGEQNAENVDVEPSTLEGAQQSMEGANVAAEGDTSNPTEMLRTIASPTNKRIKTPVRRTRPDAPRTTTSQKDPRPAASTDNTQKRVVQKKRKLTDAEKGAINANYAYLGKEPPFKVGNWAGRSFGRGRAT</sequence>
<reference evidence="8" key="2">
    <citation type="submission" date="2025-08" db="UniProtKB">
        <authorList>
            <consortium name="RefSeq"/>
        </authorList>
    </citation>
    <scope>IDENTIFICATION</scope>
    <source>
        <tissue evidence="8">Leaves</tissue>
    </source>
</reference>
<evidence type="ECO:0000256" key="1">
    <source>
        <dbReference type="ARBA" id="ARBA00022723"/>
    </source>
</evidence>
<feature type="region of interest" description="Disordered" evidence="5">
    <location>
        <begin position="1016"/>
        <end position="1156"/>
    </location>
</feature>
<accession>A0ABM4U521</accession>
<name>A0ABM4U521_COFAR</name>
<dbReference type="InterPro" id="IPR058594">
    <property type="entry name" value="PB1-like_dom_pln"/>
</dbReference>
<evidence type="ECO:0000256" key="3">
    <source>
        <dbReference type="ARBA" id="ARBA00022833"/>
    </source>
</evidence>
<keyword evidence="2 4" id="KW-0863">Zinc-finger</keyword>
<dbReference type="PANTHER" id="PTHR31973:SF187">
    <property type="entry name" value="MUTATOR TRANSPOSASE MUDRA PROTEIN"/>
    <property type="match status" value="1"/>
</dbReference>
<dbReference type="Pfam" id="PF03108">
    <property type="entry name" value="DBD_Tnp_Mut"/>
    <property type="match status" value="1"/>
</dbReference>
<feature type="compositionally biased region" description="Polar residues" evidence="5">
    <location>
        <begin position="298"/>
        <end position="312"/>
    </location>
</feature>
<gene>
    <name evidence="8" type="primary">LOC113723885</name>
</gene>
<dbReference type="InterPro" id="IPR007527">
    <property type="entry name" value="Znf_SWIM"/>
</dbReference>
<proteinExistence type="predicted"/>
<evidence type="ECO:0000256" key="4">
    <source>
        <dbReference type="PROSITE-ProRule" id="PRU00325"/>
    </source>
</evidence>
<dbReference type="InterPro" id="IPR004332">
    <property type="entry name" value="Transposase_MuDR"/>
</dbReference>
<feature type="region of interest" description="Disordered" evidence="5">
    <location>
        <begin position="925"/>
        <end position="958"/>
    </location>
</feature>
<feature type="compositionally biased region" description="Basic and acidic residues" evidence="5">
    <location>
        <begin position="271"/>
        <end position="283"/>
    </location>
</feature>
<evidence type="ECO:0000313" key="8">
    <source>
        <dbReference type="RefSeq" id="XP_071902379.1"/>
    </source>
</evidence>
<feature type="domain" description="SWIM-type" evidence="6">
    <location>
        <begin position="850"/>
        <end position="882"/>
    </location>
</feature>
<dbReference type="Pfam" id="PF10551">
    <property type="entry name" value="MULE"/>
    <property type="match status" value="1"/>
</dbReference>